<dbReference type="FunCoup" id="A0A7M7N8U6">
    <property type="interactions" value="485"/>
</dbReference>
<feature type="domain" description="AB hydrolase-1" evidence="6">
    <location>
        <begin position="83"/>
        <end position="161"/>
    </location>
</feature>
<feature type="region of interest" description="Disordered" evidence="5">
    <location>
        <begin position="289"/>
        <end position="319"/>
    </location>
</feature>
<dbReference type="CTD" id="51324"/>
<evidence type="ECO:0000256" key="2">
    <source>
        <dbReference type="ARBA" id="ARBA00008645"/>
    </source>
</evidence>
<dbReference type="Proteomes" id="UP000007110">
    <property type="component" value="Unassembled WGS sequence"/>
</dbReference>
<reference evidence="8" key="1">
    <citation type="submission" date="2015-02" db="EMBL/GenBank/DDBJ databases">
        <title>Genome sequencing for Strongylocentrotus purpuratus.</title>
        <authorList>
            <person name="Murali S."/>
            <person name="Liu Y."/>
            <person name="Vee V."/>
            <person name="English A."/>
            <person name="Wang M."/>
            <person name="Skinner E."/>
            <person name="Han Y."/>
            <person name="Muzny D.M."/>
            <person name="Worley K.C."/>
            <person name="Gibbs R.A."/>
        </authorList>
    </citation>
    <scope>NUCLEOTIDE SEQUENCE</scope>
</reference>
<dbReference type="EnsemblMetazoa" id="XM_030977077">
    <property type="protein sequence ID" value="XP_030832937"/>
    <property type="gene ID" value="LOC576780"/>
</dbReference>
<dbReference type="EnsemblMetazoa" id="XM_030977078">
    <property type="protein sequence ID" value="XP_030832938"/>
    <property type="gene ID" value="LOC576780"/>
</dbReference>
<dbReference type="GeneID" id="576780"/>
<dbReference type="RefSeq" id="XP_030832937.1">
    <property type="nucleotide sequence ID" value="XM_030977077.1"/>
</dbReference>
<dbReference type="KEGG" id="spu:576780"/>
<dbReference type="AlphaFoldDB" id="A0A7M7N8U6"/>
<dbReference type="OMA" id="CYVQPQK"/>
<accession>A0A7M7N8U6</accession>
<comment type="subcellular location">
    <subcellularLocation>
        <location evidence="1">Cytoplasm</location>
    </subcellularLocation>
</comment>
<dbReference type="PANTHER" id="PTHR15913">
    <property type="entry name" value="ACID CLUSTER PROTEIN 33"/>
    <property type="match status" value="1"/>
</dbReference>
<evidence type="ECO:0000259" key="6">
    <source>
        <dbReference type="Pfam" id="PF00561"/>
    </source>
</evidence>
<dbReference type="InParanoid" id="A0A7M7N8U6"/>
<evidence type="ECO:0000256" key="3">
    <source>
        <dbReference type="ARBA" id="ARBA00020148"/>
    </source>
</evidence>
<dbReference type="InterPro" id="IPR026151">
    <property type="entry name" value="Maspardin"/>
</dbReference>
<dbReference type="Gene3D" id="3.40.50.1820">
    <property type="entry name" value="alpha/beta hydrolase"/>
    <property type="match status" value="1"/>
</dbReference>
<evidence type="ECO:0000256" key="1">
    <source>
        <dbReference type="ARBA" id="ARBA00004496"/>
    </source>
</evidence>
<dbReference type="InterPro" id="IPR000073">
    <property type="entry name" value="AB_hydrolase_1"/>
</dbReference>
<protein>
    <recommendedName>
        <fullName evidence="3">Maspardin</fullName>
    </recommendedName>
</protein>
<evidence type="ECO:0000256" key="5">
    <source>
        <dbReference type="SAM" id="MobiDB-lite"/>
    </source>
</evidence>
<feature type="compositionally biased region" description="Polar residues" evidence="5">
    <location>
        <begin position="300"/>
        <end position="311"/>
    </location>
</feature>
<sequence length="319" mass="36221">MPSVISQSPEYLSFRSSVPQKRVVVDDDANKYWTMYDAGPRNVRCPLICLPPVSGTADVYFRQILGLTAKGYRVIGLEFPVHWTVQEFCESFRKLLDHMHLDKVHVFGSSLGGYLCQKFAEYTFRSPRVASLILCNTFTDTEIFQQGMAASSFWMIPGFLLKRMVLSSFNKSLMEPQIADSIDFMVEKLDSLKQQELASRLTLNCLSSYVEPQKLRDVDVTIIDVYDECALSQEVRDDMYKCYPEGRRAHMKNGGNFPYLCASDEVNLHLEIHLRRFLDGRYSARDHAIKDPKPELATEAASTSQNGTGTSEEAEASEM</sequence>
<dbReference type="SUPFAM" id="SSF53474">
    <property type="entry name" value="alpha/beta-Hydrolases"/>
    <property type="match status" value="1"/>
</dbReference>
<dbReference type="RefSeq" id="XP_030832938.1">
    <property type="nucleotide sequence ID" value="XM_030977078.1"/>
</dbReference>
<dbReference type="OrthoDB" id="10264550at2759"/>
<reference evidence="7" key="2">
    <citation type="submission" date="2021-01" db="UniProtKB">
        <authorList>
            <consortium name="EnsemblMetazoa"/>
        </authorList>
    </citation>
    <scope>IDENTIFICATION</scope>
</reference>
<evidence type="ECO:0000313" key="8">
    <source>
        <dbReference type="Proteomes" id="UP000007110"/>
    </source>
</evidence>
<evidence type="ECO:0000313" key="7">
    <source>
        <dbReference type="EnsemblMetazoa" id="XP_030832938"/>
    </source>
</evidence>
<keyword evidence="4" id="KW-0963">Cytoplasm</keyword>
<dbReference type="GO" id="GO:0005737">
    <property type="term" value="C:cytoplasm"/>
    <property type="evidence" value="ECO:0007669"/>
    <property type="project" value="UniProtKB-SubCell"/>
</dbReference>
<comment type="similarity">
    <text evidence="2">Belongs to the AB hydrolase superfamily.</text>
</comment>
<proteinExistence type="inferred from homology"/>
<keyword evidence="8" id="KW-1185">Reference proteome</keyword>
<name>A0A7M7N8U6_STRPU</name>
<dbReference type="Pfam" id="PF00561">
    <property type="entry name" value="Abhydrolase_1"/>
    <property type="match status" value="1"/>
</dbReference>
<evidence type="ECO:0000256" key="4">
    <source>
        <dbReference type="ARBA" id="ARBA00022490"/>
    </source>
</evidence>
<dbReference type="PANTHER" id="PTHR15913:SF0">
    <property type="entry name" value="MASPARDIN"/>
    <property type="match status" value="1"/>
</dbReference>
<organism evidence="7 8">
    <name type="scientific">Strongylocentrotus purpuratus</name>
    <name type="common">Purple sea urchin</name>
    <dbReference type="NCBI Taxonomy" id="7668"/>
    <lineage>
        <taxon>Eukaryota</taxon>
        <taxon>Metazoa</taxon>
        <taxon>Echinodermata</taxon>
        <taxon>Eleutherozoa</taxon>
        <taxon>Echinozoa</taxon>
        <taxon>Echinoidea</taxon>
        <taxon>Euechinoidea</taxon>
        <taxon>Echinacea</taxon>
        <taxon>Camarodonta</taxon>
        <taxon>Echinidea</taxon>
        <taxon>Strongylocentrotidae</taxon>
        <taxon>Strongylocentrotus</taxon>
    </lineage>
</organism>
<dbReference type="InterPro" id="IPR029058">
    <property type="entry name" value="AB_hydrolase_fold"/>
</dbReference>